<dbReference type="AlphaFoldDB" id="A0A0P9F8G2"/>
<proteinExistence type="predicted"/>
<feature type="transmembrane region" description="Helical" evidence="1">
    <location>
        <begin position="90"/>
        <end position="109"/>
    </location>
</feature>
<name>A0A0P9F8G2_9CHLR</name>
<reference evidence="2 3" key="1">
    <citation type="submission" date="2015-09" db="EMBL/GenBank/DDBJ databases">
        <title>Draft genome sequence of Kouleothrix aurantiaca JCM 19913.</title>
        <authorList>
            <person name="Hemp J."/>
        </authorList>
    </citation>
    <scope>NUCLEOTIDE SEQUENCE [LARGE SCALE GENOMIC DNA]</scope>
    <source>
        <strain evidence="2 3">COM-B</strain>
    </source>
</reference>
<gene>
    <name evidence="2" type="ORF">SE17_12925</name>
</gene>
<feature type="transmembrane region" description="Helical" evidence="1">
    <location>
        <begin position="49"/>
        <end position="70"/>
    </location>
</feature>
<comment type="caution">
    <text evidence="2">The sequence shown here is derived from an EMBL/GenBank/DDBJ whole genome shotgun (WGS) entry which is preliminary data.</text>
</comment>
<keyword evidence="1" id="KW-0812">Transmembrane</keyword>
<organism evidence="2 3">
    <name type="scientific">Kouleothrix aurantiaca</name>
    <dbReference type="NCBI Taxonomy" id="186479"/>
    <lineage>
        <taxon>Bacteria</taxon>
        <taxon>Bacillati</taxon>
        <taxon>Chloroflexota</taxon>
        <taxon>Chloroflexia</taxon>
        <taxon>Chloroflexales</taxon>
        <taxon>Roseiflexineae</taxon>
        <taxon>Roseiflexaceae</taxon>
        <taxon>Kouleothrix</taxon>
    </lineage>
</organism>
<protein>
    <submittedName>
        <fullName evidence="2">Uncharacterized protein</fullName>
    </submittedName>
</protein>
<evidence type="ECO:0000313" key="2">
    <source>
        <dbReference type="EMBL" id="KPV52868.1"/>
    </source>
</evidence>
<feature type="transmembrane region" description="Helical" evidence="1">
    <location>
        <begin position="12"/>
        <end position="28"/>
    </location>
</feature>
<keyword evidence="1" id="KW-0472">Membrane</keyword>
<keyword evidence="3" id="KW-1185">Reference proteome</keyword>
<dbReference type="EMBL" id="LJCR01000406">
    <property type="protein sequence ID" value="KPV52868.1"/>
    <property type="molecule type" value="Genomic_DNA"/>
</dbReference>
<dbReference type="Proteomes" id="UP000050509">
    <property type="component" value="Unassembled WGS sequence"/>
</dbReference>
<evidence type="ECO:0000313" key="3">
    <source>
        <dbReference type="Proteomes" id="UP000050509"/>
    </source>
</evidence>
<accession>A0A0P9F8G2</accession>
<evidence type="ECO:0000256" key="1">
    <source>
        <dbReference type="SAM" id="Phobius"/>
    </source>
</evidence>
<sequence>MPDIFDLFSRYFWLLALVLTVFNTFSYRQSIKRLSKQQTIESMPRYAPWPYGFILLNVVIWLTMGIGMVVGQIPSIFDYFDPGAGNPYVLAWHAVVVSSWVIGCLWVFVGHGAQFIVDHPGILFIMPSTTNAVRLQFGLGLLGGVFGEMIMWTQHLGTTVR</sequence>
<keyword evidence="1" id="KW-1133">Transmembrane helix</keyword>